<evidence type="ECO:0000313" key="2">
    <source>
        <dbReference type="EMBL" id="ELY73492.1"/>
    </source>
</evidence>
<proteinExistence type="predicted"/>
<gene>
    <name evidence="2" type="ORF">C487_17085</name>
</gene>
<protein>
    <recommendedName>
        <fullName evidence="1">C2H2-type domain-containing protein</fullName>
    </recommendedName>
</protein>
<organism evidence="2 3">
    <name type="scientific">Natrinema pallidum DSM 3751</name>
    <dbReference type="NCBI Taxonomy" id="1227495"/>
    <lineage>
        <taxon>Archaea</taxon>
        <taxon>Methanobacteriati</taxon>
        <taxon>Methanobacteriota</taxon>
        <taxon>Stenosarchaea group</taxon>
        <taxon>Halobacteria</taxon>
        <taxon>Halobacteriales</taxon>
        <taxon>Natrialbaceae</taxon>
        <taxon>Natrinema</taxon>
    </lineage>
</organism>
<evidence type="ECO:0000259" key="1">
    <source>
        <dbReference type="PROSITE" id="PS00028"/>
    </source>
</evidence>
<name>L9YJ53_9EURY</name>
<dbReference type="EMBL" id="AOII01000095">
    <property type="protein sequence ID" value="ELY73492.1"/>
    <property type="molecule type" value="Genomic_DNA"/>
</dbReference>
<dbReference type="PATRIC" id="fig|1227495.3.peg.3422"/>
<reference evidence="2 3" key="1">
    <citation type="journal article" date="2014" name="PLoS Genet.">
        <title>Phylogenetically driven sequencing of extremely halophilic archaea reveals strategies for static and dynamic osmo-response.</title>
        <authorList>
            <person name="Becker E.A."/>
            <person name="Seitzer P.M."/>
            <person name="Tritt A."/>
            <person name="Larsen D."/>
            <person name="Krusor M."/>
            <person name="Yao A.I."/>
            <person name="Wu D."/>
            <person name="Madern D."/>
            <person name="Eisen J.A."/>
            <person name="Darling A.E."/>
            <person name="Facciotti M.T."/>
        </authorList>
    </citation>
    <scope>NUCLEOTIDE SEQUENCE [LARGE SCALE GENOMIC DNA]</scope>
    <source>
        <strain evidence="2 3">DSM 3751</strain>
    </source>
</reference>
<evidence type="ECO:0000313" key="3">
    <source>
        <dbReference type="Proteomes" id="UP000011618"/>
    </source>
</evidence>
<accession>L9YJ53</accession>
<sequence length="181" mass="21005">MVAVTQNATLDDFVTGRSSRESGLLALEERLLNAISSTVGLRLIPGRGDPFYLQNRGTERYLFRDEYDRWFILQPSAKASEDAFVRWVYLPEDRPERLAQSALRRRTVIGYEYVRRAAAPDPVRSTVTAMFVTEHWPEATYECGSCESRFDSARNHALHCWEAHPWVPNPEQVRRRYHSDE</sequence>
<dbReference type="AlphaFoldDB" id="L9YJ53"/>
<dbReference type="PROSITE" id="PS00028">
    <property type="entry name" value="ZINC_FINGER_C2H2_1"/>
    <property type="match status" value="1"/>
</dbReference>
<comment type="caution">
    <text evidence="2">The sequence shown here is derived from an EMBL/GenBank/DDBJ whole genome shotgun (WGS) entry which is preliminary data.</text>
</comment>
<dbReference type="InterPro" id="IPR013087">
    <property type="entry name" value="Znf_C2H2_type"/>
</dbReference>
<feature type="domain" description="C2H2-type" evidence="1">
    <location>
        <begin position="143"/>
        <end position="164"/>
    </location>
</feature>
<dbReference type="eggNOG" id="ENOG502N5XY">
    <property type="taxonomic scope" value="Archaea"/>
</dbReference>
<dbReference type="Proteomes" id="UP000011618">
    <property type="component" value="Unassembled WGS sequence"/>
</dbReference>